<dbReference type="EMBL" id="CM018033">
    <property type="protein sequence ID" value="KAA8545295.1"/>
    <property type="molecule type" value="Genomic_DNA"/>
</dbReference>
<evidence type="ECO:0000313" key="1">
    <source>
        <dbReference type="EMBL" id="KAA8545295.1"/>
    </source>
</evidence>
<sequence length="221" mass="24953">MTSEITEEKDEDVPCIIDTEAQKKKIRQIIEYQKSLYLSTSSSSSFSSAAASCSSFYSSHKSSSLLEMMKEGSTSLRRLIDMEHTSLGTHMKDYSGSPIIKPILLWGSDTDEIHDDPWSSVKRIGQAALADSGTGRLTSEGSHGDYSAYQKGETIVSKHKLSRTKSFRKLPRFSLRRCKGFRFRLKLRRLRILICVKLPEEVNVVKTFLCTSRDARESVLK</sequence>
<gene>
    <name evidence="1" type="ORF">F0562_020079</name>
</gene>
<dbReference type="Proteomes" id="UP000325577">
    <property type="component" value="Linkage Group LG10"/>
</dbReference>
<dbReference type="OrthoDB" id="1703537at2759"/>
<name>A0A5J5BQN0_9ASTE</name>
<evidence type="ECO:0000313" key="2">
    <source>
        <dbReference type="Proteomes" id="UP000325577"/>
    </source>
</evidence>
<protein>
    <submittedName>
        <fullName evidence="1">Uncharacterized protein</fullName>
    </submittedName>
</protein>
<organism evidence="1 2">
    <name type="scientific">Nyssa sinensis</name>
    <dbReference type="NCBI Taxonomy" id="561372"/>
    <lineage>
        <taxon>Eukaryota</taxon>
        <taxon>Viridiplantae</taxon>
        <taxon>Streptophyta</taxon>
        <taxon>Embryophyta</taxon>
        <taxon>Tracheophyta</taxon>
        <taxon>Spermatophyta</taxon>
        <taxon>Magnoliopsida</taxon>
        <taxon>eudicotyledons</taxon>
        <taxon>Gunneridae</taxon>
        <taxon>Pentapetalae</taxon>
        <taxon>asterids</taxon>
        <taxon>Cornales</taxon>
        <taxon>Nyssaceae</taxon>
        <taxon>Nyssa</taxon>
    </lineage>
</organism>
<keyword evidence="2" id="KW-1185">Reference proteome</keyword>
<dbReference type="AlphaFoldDB" id="A0A5J5BQN0"/>
<accession>A0A5J5BQN0</accession>
<reference evidence="1 2" key="1">
    <citation type="submission" date="2019-09" db="EMBL/GenBank/DDBJ databases">
        <title>A chromosome-level genome assembly of the Chinese tupelo Nyssa sinensis.</title>
        <authorList>
            <person name="Yang X."/>
            <person name="Kang M."/>
            <person name="Yang Y."/>
            <person name="Xiong H."/>
            <person name="Wang M."/>
            <person name="Zhang Z."/>
            <person name="Wang Z."/>
            <person name="Wu H."/>
            <person name="Ma T."/>
            <person name="Liu J."/>
            <person name="Xi Z."/>
        </authorList>
    </citation>
    <scope>NUCLEOTIDE SEQUENCE [LARGE SCALE GENOMIC DNA]</scope>
    <source>
        <strain evidence="1">J267</strain>
        <tissue evidence="1">Leaf</tissue>
    </source>
</reference>
<proteinExistence type="predicted"/>